<name>A0A4P7XE72_9ALTE</name>
<gene>
    <name evidence="5" type="ORF">soil367_04335</name>
</gene>
<dbReference type="Pfam" id="PF00149">
    <property type="entry name" value="Metallophos"/>
    <property type="match status" value="1"/>
</dbReference>
<evidence type="ECO:0000256" key="2">
    <source>
        <dbReference type="ARBA" id="ARBA00022801"/>
    </source>
</evidence>
<dbReference type="InterPro" id="IPR050535">
    <property type="entry name" value="DNA_Repair-Maintenance_Comp"/>
</dbReference>
<dbReference type="Proteomes" id="UP000298049">
    <property type="component" value="Chromosome"/>
</dbReference>
<keyword evidence="3 5" id="KW-0269">Exonuclease</keyword>
<keyword evidence="1" id="KW-0540">Nuclease</keyword>
<dbReference type="KEGG" id="hmi:soil367_04335"/>
<keyword evidence="6" id="KW-1185">Reference proteome</keyword>
<evidence type="ECO:0000259" key="4">
    <source>
        <dbReference type="Pfam" id="PF00149"/>
    </source>
</evidence>
<evidence type="ECO:0000313" key="5">
    <source>
        <dbReference type="EMBL" id="QCF25219.1"/>
    </source>
</evidence>
<evidence type="ECO:0000313" key="6">
    <source>
        <dbReference type="Proteomes" id="UP000298049"/>
    </source>
</evidence>
<dbReference type="CDD" id="cd00840">
    <property type="entry name" value="MPP_Mre11_N"/>
    <property type="match status" value="1"/>
</dbReference>
<dbReference type="PANTHER" id="PTHR30337">
    <property type="entry name" value="COMPONENT OF ATP-DEPENDENT DSDNA EXONUCLEASE"/>
    <property type="match status" value="1"/>
</dbReference>
<dbReference type="InterPro" id="IPR004843">
    <property type="entry name" value="Calcineurin-like_PHP"/>
</dbReference>
<keyword evidence="2" id="KW-0378">Hydrolase</keyword>
<protein>
    <submittedName>
        <fullName evidence="5">DNA repair exonuclease</fullName>
    </submittedName>
</protein>
<dbReference type="GO" id="GO:0004527">
    <property type="term" value="F:exonuclease activity"/>
    <property type="evidence" value="ECO:0007669"/>
    <property type="project" value="UniProtKB-KW"/>
</dbReference>
<dbReference type="PIRSF" id="PIRSF033093">
    <property type="entry name" value="UCP_ML1119"/>
    <property type="match status" value="1"/>
</dbReference>
<feature type="domain" description="Calcineurin-like phosphoesterase" evidence="4">
    <location>
        <begin position="7"/>
        <end position="93"/>
    </location>
</feature>
<proteinExistence type="predicted"/>
<dbReference type="EMBL" id="CP031093">
    <property type="protein sequence ID" value="QCF25219.1"/>
    <property type="molecule type" value="Genomic_DNA"/>
</dbReference>
<dbReference type="PANTHER" id="PTHR30337:SF0">
    <property type="entry name" value="NUCLEASE SBCCD SUBUNIT D"/>
    <property type="match status" value="1"/>
</dbReference>
<reference evidence="5 6" key="1">
    <citation type="submission" date="2018-07" db="EMBL/GenBank/DDBJ databases">
        <title>Marsedoiliclastica nanhaica gen. nov. sp. nov., a novel marine hydrocarbonoclastic bacterium isolated from an in-situ enriched hydrocarbon-degrading consortium in deep-sea sediment.</title>
        <authorList>
            <person name="Dong C."/>
            <person name="Ma T."/>
            <person name="Liu R."/>
            <person name="Shao Z."/>
        </authorList>
    </citation>
    <scope>NUCLEOTIDE SEQUENCE [LARGE SCALE GENOMIC DNA]</scope>
    <source>
        <strain evidence="6">soil36-7</strain>
    </source>
</reference>
<dbReference type="InterPro" id="IPR041796">
    <property type="entry name" value="Mre11_N"/>
</dbReference>
<dbReference type="SUPFAM" id="SSF56300">
    <property type="entry name" value="Metallo-dependent phosphatases"/>
    <property type="match status" value="1"/>
</dbReference>
<dbReference type="Gene3D" id="3.60.21.10">
    <property type="match status" value="1"/>
</dbReference>
<evidence type="ECO:0000256" key="1">
    <source>
        <dbReference type="ARBA" id="ARBA00022722"/>
    </source>
</evidence>
<dbReference type="InterPro" id="IPR014577">
    <property type="entry name" value="UCP033093_metalloPase"/>
</dbReference>
<evidence type="ECO:0000256" key="3">
    <source>
        <dbReference type="ARBA" id="ARBA00022839"/>
    </source>
</evidence>
<dbReference type="AlphaFoldDB" id="A0A4P7XE72"/>
<accession>A0A4P7XE72</accession>
<dbReference type="InterPro" id="IPR029052">
    <property type="entry name" value="Metallo-depent_PP-like"/>
</dbReference>
<organism evidence="5 6">
    <name type="scientific">Hydrocarboniclastica marina</name>
    <dbReference type="NCBI Taxonomy" id="2259620"/>
    <lineage>
        <taxon>Bacteria</taxon>
        <taxon>Pseudomonadati</taxon>
        <taxon>Pseudomonadota</taxon>
        <taxon>Gammaproteobacteria</taxon>
        <taxon>Alteromonadales</taxon>
        <taxon>Alteromonadaceae</taxon>
        <taxon>Hydrocarboniclastica</taxon>
    </lineage>
</organism>
<sequence>MRFSVPRFIHTADWQIGKQFGQFDHSEAGVLSDQRINTVARIGELATQVKADAILVAGDVFDMQTVSCKTLHRLATALDSYSGPWVLLPGNHDAAVAESVWQVWQRTVQLPANIHLALKPGVIELQAAGLAVFCAPLTQRHSQSDLTEPFSHYDCGAGLVRVGLAHGSVQGILPDQMETQNPIAADRALTSGLDYLALGDWHGRLEVNTHTFYSGSPETDVFRNNDSGNVLEVQIDSPGAVPEVTVHRTGYFRWYQALCGLRIREDLEQLQEQCAAFDRLAVVKLRLEGALDLATYQDLARWLGTLEARVHALLTDDEALAIAPSDNDLLDLQADGYLAEVVTELKAEQESNAVSREALRLLLQKLAQHQQDVRA</sequence>